<dbReference type="InterPro" id="IPR001590">
    <property type="entry name" value="Peptidase_M12B"/>
</dbReference>
<feature type="non-terminal residue" evidence="3">
    <location>
        <position position="92"/>
    </location>
</feature>
<dbReference type="Proteomes" id="UP001174909">
    <property type="component" value="Unassembled WGS sequence"/>
</dbReference>
<dbReference type="PROSITE" id="PS50215">
    <property type="entry name" value="ADAM_MEPRO"/>
    <property type="match status" value="1"/>
</dbReference>
<dbReference type="Gene3D" id="3.40.390.10">
    <property type="entry name" value="Collagenase (Catalytic Domain)"/>
    <property type="match status" value="1"/>
</dbReference>
<reference evidence="3" key="1">
    <citation type="submission" date="2023-03" db="EMBL/GenBank/DDBJ databases">
        <authorList>
            <person name="Steffen K."/>
            <person name="Cardenas P."/>
        </authorList>
    </citation>
    <scope>NUCLEOTIDE SEQUENCE</scope>
</reference>
<organism evidence="3 4">
    <name type="scientific">Geodia barretti</name>
    <name type="common">Barrett's horny sponge</name>
    <dbReference type="NCBI Taxonomy" id="519541"/>
    <lineage>
        <taxon>Eukaryota</taxon>
        <taxon>Metazoa</taxon>
        <taxon>Porifera</taxon>
        <taxon>Demospongiae</taxon>
        <taxon>Heteroscleromorpha</taxon>
        <taxon>Tetractinellida</taxon>
        <taxon>Astrophorina</taxon>
        <taxon>Geodiidae</taxon>
        <taxon>Geodia</taxon>
    </lineage>
</organism>
<evidence type="ECO:0000313" key="4">
    <source>
        <dbReference type="Proteomes" id="UP001174909"/>
    </source>
</evidence>
<comment type="caution">
    <text evidence="3">The sequence shown here is derived from an EMBL/GenBank/DDBJ whole genome shotgun (WGS) entry which is preliminary data.</text>
</comment>
<dbReference type="GO" id="GO:0004222">
    <property type="term" value="F:metalloendopeptidase activity"/>
    <property type="evidence" value="ECO:0007669"/>
    <property type="project" value="InterPro"/>
</dbReference>
<evidence type="ECO:0000259" key="2">
    <source>
        <dbReference type="PROSITE" id="PS50215"/>
    </source>
</evidence>
<evidence type="ECO:0000256" key="1">
    <source>
        <dbReference type="PROSITE-ProRule" id="PRU00276"/>
    </source>
</evidence>
<dbReference type="EMBL" id="CASHTH010003260">
    <property type="protein sequence ID" value="CAI8042356.1"/>
    <property type="molecule type" value="Genomic_DNA"/>
</dbReference>
<dbReference type="GO" id="GO:0006508">
    <property type="term" value="P:proteolysis"/>
    <property type="evidence" value="ECO:0007669"/>
    <property type="project" value="InterPro"/>
</dbReference>
<name>A0AA35X7E3_GEOBA</name>
<dbReference type="AlphaFoldDB" id="A0AA35X7E3"/>
<dbReference type="SUPFAM" id="SSF55486">
    <property type="entry name" value="Metalloproteases ('zincins'), catalytic domain"/>
    <property type="match status" value="1"/>
</dbReference>
<evidence type="ECO:0000313" key="3">
    <source>
        <dbReference type="EMBL" id="CAI8042356.1"/>
    </source>
</evidence>
<keyword evidence="4" id="KW-1185">Reference proteome</keyword>
<protein>
    <submittedName>
        <fullName evidence="3">Disintegrin and metalloproteinase domain-containing protein 19</fullName>
    </submittedName>
</protein>
<feature type="domain" description="Peptidase M12B" evidence="2">
    <location>
        <begin position="1"/>
        <end position="92"/>
    </location>
</feature>
<dbReference type="Pfam" id="PF01421">
    <property type="entry name" value="Reprolysin"/>
    <property type="match status" value="1"/>
</dbReference>
<feature type="non-terminal residue" evidence="3">
    <location>
        <position position="1"/>
    </location>
</feature>
<accession>A0AA35X7E3</accession>
<comment type="caution">
    <text evidence="1">Lacks conserved residue(s) required for the propagation of feature annotation.</text>
</comment>
<gene>
    <name evidence="3" type="ORF">GBAR_LOCUS23536</name>
</gene>
<dbReference type="InterPro" id="IPR024079">
    <property type="entry name" value="MetalloPept_cat_dom_sf"/>
</dbReference>
<sequence>QFNYYGRNLERTVNRAISLINVADTFYRNSFNLRVVGLRAETWTSGDRYGAFSSGPATTLQQLRNYARTVTQRYDALMLITGNDFSGNTIGI</sequence>
<proteinExistence type="predicted"/>